<evidence type="ECO:0000313" key="3">
    <source>
        <dbReference type="Proteomes" id="UP000805614"/>
    </source>
</evidence>
<dbReference type="EMBL" id="JABVEC010000023">
    <property type="protein sequence ID" value="MBC6469081.1"/>
    <property type="molecule type" value="Genomic_DNA"/>
</dbReference>
<keyword evidence="1" id="KW-1133">Transmembrane helix</keyword>
<name>A0ABR7LW62_9ACTN</name>
<evidence type="ECO:0000313" key="2">
    <source>
        <dbReference type="EMBL" id="MBC6469081.1"/>
    </source>
</evidence>
<reference evidence="2 3" key="1">
    <citation type="submission" date="2020-06" db="EMBL/GenBank/DDBJ databases">
        <title>Actinomadura xiongansis sp. nov., isolated from soil of Baiyangdian.</title>
        <authorList>
            <person name="Zhang X."/>
        </authorList>
    </citation>
    <scope>NUCLEOTIDE SEQUENCE [LARGE SCALE GENOMIC DNA]</scope>
    <source>
        <strain evidence="2 3">HBUM206468</strain>
    </source>
</reference>
<keyword evidence="1" id="KW-0472">Membrane</keyword>
<accession>A0ABR7LW62</accession>
<comment type="caution">
    <text evidence="2">The sequence shown here is derived from an EMBL/GenBank/DDBJ whole genome shotgun (WGS) entry which is preliminary data.</text>
</comment>
<organism evidence="2 3">
    <name type="scientific">Actinomadura alba</name>
    <dbReference type="NCBI Taxonomy" id="406431"/>
    <lineage>
        <taxon>Bacteria</taxon>
        <taxon>Bacillati</taxon>
        <taxon>Actinomycetota</taxon>
        <taxon>Actinomycetes</taxon>
        <taxon>Streptosporangiales</taxon>
        <taxon>Thermomonosporaceae</taxon>
        <taxon>Actinomadura</taxon>
    </lineage>
</organism>
<dbReference type="RefSeq" id="WP_187246121.1">
    <property type="nucleotide sequence ID" value="NZ_BAAAOK010000037.1"/>
</dbReference>
<keyword evidence="1" id="KW-0812">Transmembrane</keyword>
<dbReference type="Proteomes" id="UP000805614">
    <property type="component" value="Unassembled WGS sequence"/>
</dbReference>
<gene>
    <name evidence="2" type="ORF">HKK74_26815</name>
</gene>
<feature type="transmembrane region" description="Helical" evidence="1">
    <location>
        <begin position="20"/>
        <end position="42"/>
    </location>
</feature>
<sequence>MPQPSPFPPSPPPPSSNTGLLIGLFAGGGFLVVVIVIVVLAASGAFSKDDKGGGGSSSSGDSPTEKLAAAAQRLSVARGLTLRGTVSSGSDKLEGDLKVTRTGWVTGDVTWNGEKTQLIMAGESVYVKAGRDFWRTEANVADTAVWIGDSRWGKLRSSSLGSRFKQEVTPSGIAADLRSVSRYSVQSTVRTSVQGVQALKITTTSNVFYLSDDGSPRLLRVEQRYPQNAFDVIESNNAEGAAATELRSRINALKDSFDPTRSTRVDKISWGSCTTSGCTVHSDVWSTRTGDSSVRVTVFVRITANDKNGRKLGECSNSGTVTSLKSIKVTCRVRSAAWTSFRSGTGTRRWWGRAEAMANGATSTEIQTMLNGLNSA</sequence>
<keyword evidence="3" id="KW-1185">Reference proteome</keyword>
<evidence type="ECO:0000256" key="1">
    <source>
        <dbReference type="SAM" id="Phobius"/>
    </source>
</evidence>
<protein>
    <submittedName>
        <fullName evidence="2">Uncharacterized protein</fullName>
    </submittedName>
</protein>
<proteinExistence type="predicted"/>